<keyword evidence="4" id="KW-1185">Reference proteome</keyword>
<dbReference type="Proteomes" id="UP000032503">
    <property type="component" value="Unassembled WGS sequence"/>
</dbReference>
<reference evidence="2 4" key="1">
    <citation type="journal article" date="2001" name="Int. J. Syst. Evol. Microbiol.">
        <title>Agreia bicolorata gen. nov., sp. nov., to accommodate actinobacteria isolated from narrow reed grass infected by the nematode Heteroanguina graminophila.</title>
        <authorList>
            <person name="Evtushenko L.I."/>
            <person name="Dorofeeva L.V."/>
            <person name="Dobrovolskaya T.G."/>
            <person name="Streshinskaya G.M."/>
            <person name="Subbotin S.A."/>
            <person name="Tiedje J.M."/>
        </authorList>
    </citation>
    <scope>NUCLEOTIDE SEQUENCE [LARGE SCALE GENOMIC DNA]</scope>
    <source>
        <strain evidence="2 4">VKM Ac-1804</strain>
    </source>
</reference>
<evidence type="ECO:0000313" key="4">
    <source>
        <dbReference type="Proteomes" id="UP000032503"/>
    </source>
</evidence>
<keyword evidence="1" id="KW-0812">Transmembrane</keyword>
<proteinExistence type="predicted"/>
<dbReference type="EMBL" id="FUYG01000001">
    <property type="protein sequence ID" value="SKA79376.1"/>
    <property type="molecule type" value="Genomic_DNA"/>
</dbReference>
<dbReference type="EMBL" id="JYFC01000003">
    <property type="protein sequence ID" value="KJC64320.1"/>
    <property type="molecule type" value="Genomic_DNA"/>
</dbReference>
<sequence>MTSTNRFANRLLIFVCGLVLLAVGGAAAAAVLVPGIRDVWKDTGAQVTDQVGSWLQQTRLAGLEVSWILIAIVALLVIAIVLLIVFIARHGHGHTSRAVTDSSGEHGSTIVESAVAEQALQDALGGHSEFVASHVSTYKVRRTPVLKVSVTCRRGVSPKDAAAIVESKLLALDGLLGRELPALIQVSGGFRARVGKTTRLQ</sequence>
<keyword evidence="1" id="KW-0472">Membrane</keyword>
<dbReference type="AlphaFoldDB" id="A0A1T4WPX0"/>
<organism evidence="3 5">
    <name type="scientific">Agreia bicolorata</name>
    <dbReference type="NCBI Taxonomy" id="110935"/>
    <lineage>
        <taxon>Bacteria</taxon>
        <taxon>Bacillati</taxon>
        <taxon>Actinomycetota</taxon>
        <taxon>Actinomycetes</taxon>
        <taxon>Micrococcales</taxon>
        <taxon>Microbacteriaceae</taxon>
        <taxon>Agreia</taxon>
    </lineage>
</organism>
<evidence type="ECO:0000313" key="3">
    <source>
        <dbReference type="EMBL" id="SKA79376.1"/>
    </source>
</evidence>
<feature type="transmembrane region" description="Helical" evidence="1">
    <location>
        <begin position="65"/>
        <end position="88"/>
    </location>
</feature>
<reference evidence="2" key="2">
    <citation type="submission" date="2015-02" db="EMBL/GenBank/DDBJ databases">
        <authorList>
            <person name="Vasilyev I.Y."/>
            <person name="Siniagina M.N."/>
            <person name="Malanin S.Y."/>
            <person name="Boulygina E.A."/>
            <person name="Grygoryeva T.V."/>
            <person name="Yarullina D.R."/>
            <person name="Ilinskaya O.N."/>
        </authorList>
    </citation>
    <scope>NUCLEOTIDE SEQUENCE</scope>
    <source>
        <strain evidence="2">VKM Ac-1804</strain>
    </source>
</reference>
<name>A0A1T4WPX0_9MICO</name>
<accession>A0A1T4WPX0</accession>
<gene>
    <name evidence="3" type="ORF">SAMN06295879_0039</name>
    <name evidence="2" type="ORF">TZ00_07630</name>
</gene>
<dbReference type="Proteomes" id="UP000189735">
    <property type="component" value="Unassembled WGS sequence"/>
</dbReference>
<reference evidence="3" key="4">
    <citation type="submission" date="2017-02" db="EMBL/GenBank/DDBJ databases">
        <authorList>
            <person name="Peterson S.W."/>
        </authorList>
    </citation>
    <scope>NUCLEOTIDE SEQUENCE [LARGE SCALE GENOMIC DNA]</scope>
    <source>
        <strain evidence="3">VKM Ac-2052</strain>
    </source>
</reference>
<evidence type="ECO:0008006" key="6">
    <source>
        <dbReference type="Google" id="ProtNLM"/>
    </source>
</evidence>
<evidence type="ECO:0000313" key="2">
    <source>
        <dbReference type="EMBL" id="KJC64320.1"/>
    </source>
</evidence>
<evidence type="ECO:0000313" key="5">
    <source>
        <dbReference type="Proteomes" id="UP000189735"/>
    </source>
</evidence>
<keyword evidence="1" id="KW-1133">Transmembrane helix</keyword>
<protein>
    <recommendedName>
        <fullName evidence="6">Alkaline shock response membrane anchor protein AmaP</fullName>
    </recommendedName>
</protein>
<evidence type="ECO:0000256" key="1">
    <source>
        <dbReference type="SAM" id="Phobius"/>
    </source>
</evidence>
<dbReference type="RefSeq" id="WP_044440649.1">
    <property type="nucleotide sequence ID" value="NZ_FUYG01000001.1"/>
</dbReference>
<reference evidence="5" key="3">
    <citation type="submission" date="2017-02" db="EMBL/GenBank/DDBJ databases">
        <authorList>
            <person name="Varghese N."/>
            <person name="Submissions S."/>
        </authorList>
    </citation>
    <scope>NUCLEOTIDE SEQUENCE [LARGE SCALE GENOMIC DNA]</scope>
    <source>
        <strain evidence="5">VKM Ac-2052</strain>
    </source>
</reference>